<sequence>MVTDYVLKVFGLDICDDIMVGNEKRRGISGGQKKRVTTGLRVLTKPVADELTVVYRTLTENSNERVLPLIIHETWKVVVAQYNASQLITQREAVSREIMKILTANFNIALDDMSITSITFGREFTGAIKAKQVVAQEAERAKFVVEKVE</sequence>
<keyword evidence="4 7" id="KW-0999">Mitochondrion inner membrane</keyword>
<dbReference type="SUPFAM" id="SSF117892">
    <property type="entry name" value="Band 7/SPFH domain"/>
    <property type="match status" value="1"/>
</dbReference>
<comment type="similarity">
    <text evidence="2 7">Belongs to the prohibitin family.</text>
</comment>
<keyword evidence="5" id="KW-0496">Mitochondrion</keyword>
<evidence type="ECO:0000313" key="10">
    <source>
        <dbReference type="Proteomes" id="UP001157418"/>
    </source>
</evidence>
<name>A0AAU9NL19_9ASTR</name>
<evidence type="ECO:0000256" key="6">
    <source>
        <dbReference type="ARBA" id="ARBA00023136"/>
    </source>
</evidence>
<dbReference type="InterPro" id="IPR001107">
    <property type="entry name" value="Band_7"/>
</dbReference>
<proteinExistence type="inferred from homology"/>
<gene>
    <name evidence="9" type="ORF">LVIROSA_LOCUS24844</name>
</gene>
<reference evidence="9 10" key="1">
    <citation type="submission" date="2022-01" db="EMBL/GenBank/DDBJ databases">
        <authorList>
            <person name="Xiong W."/>
            <person name="Schranz E."/>
        </authorList>
    </citation>
    <scope>NUCLEOTIDE SEQUENCE [LARGE SCALE GENOMIC DNA]</scope>
</reference>
<dbReference type="GO" id="GO:0007005">
    <property type="term" value="P:mitochondrion organization"/>
    <property type="evidence" value="ECO:0007669"/>
    <property type="project" value="TreeGrafter"/>
</dbReference>
<evidence type="ECO:0000256" key="4">
    <source>
        <dbReference type="ARBA" id="ARBA00022792"/>
    </source>
</evidence>
<evidence type="ECO:0000256" key="3">
    <source>
        <dbReference type="ARBA" id="ARBA00011786"/>
    </source>
</evidence>
<protein>
    <recommendedName>
        <fullName evidence="7">Prohibitin</fullName>
    </recommendedName>
</protein>
<dbReference type="PANTHER" id="PTHR23222:SF1">
    <property type="entry name" value="PROHIBITIN-2"/>
    <property type="match status" value="1"/>
</dbReference>
<dbReference type="InterPro" id="IPR000163">
    <property type="entry name" value="Prohibitin"/>
</dbReference>
<comment type="subcellular location">
    <subcellularLocation>
        <location evidence="1">Mitochondrion inner membrane</location>
        <topology evidence="1">Single-pass type II membrane protein</topology>
    </subcellularLocation>
</comment>
<keyword evidence="10" id="KW-1185">Reference proteome</keyword>
<accession>A0AAU9NL19</accession>
<keyword evidence="6" id="KW-0472">Membrane</keyword>
<dbReference type="EMBL" id="CAKMRJ010004445">
    <property type="protein sequence ID" value="CAH1438592.1"/>
    <property type="molecule type" value="Genomic_DNA"/>
</dbReference>
<comment type="caution">
    <text evidence="9">The sequence shown here is derived from an EMBL/GenBank/DDBJ whole genome shotgun (WGS) entry which is preliminary data.</text>
</comment>
<dbReference type="Pfam" id="PF01145">
    <property type="entry name" value="Band_7"/>
    <property type="match status" value="1"/>
</dbReference>
<evidence type="ECO:0000313" key="9">
    <source>
        <dbReference type="EMBL" id="CAH1438592.1"/>
    </source>
</evidence>
<feature type="domain" description="Band 7" evidence="8">
    <location>
        <begin position="48"/>
        <end position="143"/>
    </location>
</feature>
<dbReference type="InterPro" id="IPR036013">
    <property type="entry name" value="Band_7/SPFH_dom_sf"/>
</dbReference>
<dbReference type="Proteomes" id="UP001157418">
    <property type="component" value="Unassembled WGS sequence"/>
</dbReference>
<evidence type="ECO:0000256" key="7">
    <source>
        <dbReference type="RuleBase" id="RU366048"/>
    </source>
</evidence>
<organism evidence="9 10">
    <name type="scientific">Lactuca virosa</name>
    <dbReference type="NCBI Taxonomy" id="75947"/>
    <lineage>
        <taxon>Eukaryota</taxon>
        <taxon>Viridiplantae</taxon>
        <taxon>Streptophyta</taxon>
        <taxon>Embryophyta</taxon>
        <taxon>Tracheophyta</taxon>
        <taxon>Spermatophyta</taxon>
        <taxon>Magnoliopsida</taxon>
        <taxon>eudicotyledons</taxon>
        <taxon>Gunneridae</taxon>
        <taxon>Pentapetalae</taxon>
        <taxon>asterids</taxon>
        <taxon>campanulids</taxon>
        <taxon>Asterales</taxon>
        <taxon>Asteraceae</taxon>
        <taxon>Cichorioideae</taxon>
        <taxon>Cichorieae</taxon>
        <taxon>Lactucinae</taxon>
        <taxon>Lactuca</taxon>
    </lineage>
</organism>
<comment type="subunit">
    <text evidence="3">Component of a prohibitin multimeric complex in mitochondrial membranes.</text>
</comment>
<dbReference type="PANTHER" id="PTHR23222">
    <property type="entry name" value="PROHIBITIN"/>
    <property type="match status" value="1"/>
</dbReference>
<evidence type="ECO:0000259" key="8">
    <source>
        <dbReference type="Pfam" id="PF01145"/>
    </source>
</evidence>
<dbReference type="PRINTS" id="PR00679">
    <property type="entry name" value="PROHIBITIN"/>
</dbReference>
<dbReference type="GO" id="GO:0005743">
    <property type="term" value="C:mitochondrial inner membrane"/>
    <property type="evidence" value="ECO:0007669"/>
    <property type="project" value="UniProtKB-SubCell"/>
</dbReference>
<evidence type="ECO:0000256" key="2">
    <source>
        <dbReference type="ARBA" id="ARBA00009658"/>
    </source>
</evidence>
<dbReference type="AlphaFoldDB" id="A0AAU9NL19"/>
<evidence type="ECO:0000256" key="5">
    <source>
        <dbReference type="ARBA" id="ARBA00023128"/>
    </source>
</evidence>
<evidence type="ECO:0000256" key="1">
    <source>
        <dbReference type="ARBA" id="ARBA00004140"/>
    </source>
</evidence>